<dbReference type="InterPro" id="IPR021047">
    <property type="entry name" value="Mannosyltransferase_CMT1"/>
</dbReference>
<dbReference type="SUPFAM" id="SSF53448">
    <property type="entry name" value="Nucleotide-diphospho-sugar transferases"/>
    <property type="match status" value="1"/>
</dbReference>
<organism evidence="2 3">
    <name type="scientific">Prorocentrum cordatum</name>
    <dbReference type="NCBI Taxonomy" id="2364126"/>
    <lineage>
        <taxon>Eukaryota</taxon>
        <taxon>Sar</taxon>
        <taxon>Alveolata</taxon>
        <taxon>Dinophyceae</taxon>
        <taxon>Prorocentrales</taxon>
        <taxon>Prorocentraceae</taxon>
        <taxon>Prorocentrum</taxon>
    </lineage>
</organism>
<keyword evidence="3" id="KW-1185">Reference proteome</keyword>
<dbReference type="EMBL" id="CAUYUJ010015563">
    <property type="protein sequence ID" value="CAK0855548.1"/>
    <property type="molecule type" value="Genomic_DNA"/>
</dbReference>
<dbReference type="Proteomes" id="UP001189429">
    <property type="component" value="Unassembled WGS sequence"/>
</dbReference>
<reference evidence="2" key="1">
    <citation type="submission" date="2023-10" db="EMBL/GenBank/DDBJ databases">
        <authorList>
            <person name="Chen Y."/>
            <person name="Shah S."/>
            <person name="Dougan E. K."/>
            <person name="Thang M."/>
            <person name="Chan C."/>
        </authorList>
    </citation>
    <scope>NUCLEOTIDE SEQUENCE [LARGE SCALE GENOMIC DNA]</scope>
</reference>
<proteinExistence type="predicted"/>
<protein>
    <recommendedName>
        <fullName evidence="4">Protein xylosyltransferase</fullName>
    </recommendedName>
</protein>
<evidence type="ECO:0000256" key="1">
    <source>
        <dbReference type="SAM" id="SignalP"/>
    </source>
</evidence>
<dbReference type="Pfam" id="PF11735">
    <property type="entry name" value="CAP59_mtransfer"/>
    <property type="match status" value="1"/>
</dbReference>
<name>A0ABN9U9V3_9DINO</name>
<evidence type="ECO:0008006" key="4">
    <source>
        <dbReference type="Google" id="ProtNLM"/>
    </source>
</evidence>
<feature type="chain" id="PRO_5047160231" description="Protein xylosyltransferase" evidence="1">
    <location>
        <begin position="22"/>
        <end position="402"/>
    </location>
</feature>
<accession>A0ABN9U9V3</accession>
<dbReference type="InterPro" id="IPR029044">
    <property type="entry name" value="Nucleotide-diphossugar_trans"/>
</dbReference>
<comment type="caution">
    <text evidence="2">The sequence shown here is derived from an EMBL/GenBank/DDBJ whole genome shotgun (WGS) entry which is preliminary data.</text>
</comment>
<keyword evidence="1" id="KW-0732">Signal</keyword>
<evidence type="ECO:0000313" key="2">
    <source>
        <dbReference type="EMBL" id="CAK0855548.1"/>
    </source>
</evidence>
<feature type="signal peptide" evidence="1">
    <location>
        <begin position="1"/>
        <end position="21"/>
    </location>
</feature>
<gene>
    <name evidence="2" type="ORF">PCOR1329_LOCUS46264</name>
</gene>
<sequence>MVAILPGRLIVLLQYLRCASAVTVRRSRTEPAVNPQDYAANGVGYKDGIRYDEIVSPAAALGRMWGRLWRTQSREDYMIMNLSSPGMCFPTPLGGVVRENWKLVEGNIERGRRMAAEVKVVFAGLVRDAGESIIPAYVALKVLARQFKDYHFFVLENDSRDQTKRWLRVASERDPRFECKSENLMLGNDRGVEPSRFQRMAALRNRLLDWIGEFVQQSSGWDLIVMVDFDIFKYGPFAISSHSFFSLLGRKETARREWDMVCANGLYKTENKDVPYGMYDCFAFRTKKNDTFNAGDCPRDKEQGMKLWAGYDLVPVHSCFGGMAVYRSEALFQCRYDPGVYDCEHVPLHQCMRKHGSENRMFMDTMLTTAYVANGHGHDYDDSVHQECLSGSWAEIKKEPSR</sequence>
<evidence type="ECO:0000313" key="3">
    <source>
        <dbReference type="Proteomes" id="UP001189429"/>
    </source>
</evidence>